<feature type="domain" description="Glycosyltransferase 2-like" evidence="1">
    <location>
        <begin position="4"/>
        <end position="122"/>
    </location>
</feature>
<dbReference type="InterPro" id="IPR050834">
    <property type="entry name" value="Glycosyltransf_2"/>
</dbReference>
<dbReference type="InterPro" id="IPR029044">
    <property type="entry name" value="Nucleotide-diphossugar_trans"/>
</dbReference>
<accession>A0ABT0TT87</accession>
<reference evidence="2" key="1">
    <citation type="submission" date="2022-06" db="EMBL/GenBank/DDBJ databases">
        <title>Helicobacter colisuis sp. nov.</title>
        <authorList>
            <person name="Papic B."/>
            <person name="Gruntar I."/>
        </authorList>
    </citation>
    <scope>NUCLEOTIDE SEQUENCE</scope>
    <source>
        <strain evidence="2">11154-15</strain>
    </source>
</reference>
<keyword evidence="3" id="KW-1185">Reference proteome</keyword>
<dbReference type="InterPro" id="IPR001173">
    <property type="entry name" value="Glyco_trans_2-like"/>
</dbReference>
<evidence type="ECO:0000313" key="2">
    <source>
        <dbReference type="EMBL" id="MCL9819142.1"/>
    </source>
</evidence>
<dbReference type="EMBL" id="JAMOKX010000002">
    <property type="protein sequence ID" value="MCL9819142.1"/>
    <property type="molecule type" value="Genomic_DNA"/>
</dbReference>
<evidence type="ECO:0000313" key="3">
    <source>
        <dbReference type="Proteomes" id="UP001057522"/>
    </source>
</evidence>
<comment type="caution">
    <text evidence="2">The sequence shown here is derived from an EMBL/GenBank/DDBJ whole genome shotgun (WGS) entry which is preliminary data.</text>
</comment>
<dbReference type="SUPFAM" id="SSF53448">
    <property type="entry name" value="Nucleotide-diphospho-sugar transferases"/>
    <property type="match status" value="1"/>
</dbReference>
<dbReference type="RefSeq" id="WP_250603745.1">
    <property type="nucleotide sequence ID" value="NZ_JAMOKW010000004.1"/>
</dbReference>
<protein>
    <submittedName>
        <fullName evidence="2">Glycosyltransferase</fullName>
    </submittedName>
</protein>
<proteinExistence type="predicted"/>
<name>A0ABT0TT87_9HELI</name>
<evidence type="ECO:0000259" key="1">
    <source>
        <dbReference type="Pfam" id="PF00535"/>
    </source>
</evidence>
<dbReference type="PANTHER" id="PTHR43685:SF2">
    <property type="entry name" value="GLYCOSYLTRANSFERASE 2-LIKE DOMAIN-CONTAINING PROTEIN"/>
    <property type="match status" value="1"/>
</dbReference>
<dbReference type="Gene3D" id="3.90.550.10">
    <property type="entry name" value="Spore Coat Polysaccharide Biosynthesis Protein SpsA, Chain A"/>
    <property type="match status" value="1"/>
</dbReference>
<sequence length="419" mass="49568">MFFTIAIPTFNRANLLQRCLDSVKKQDFMDYEVLILDDCSTDSTIEIVQEYLKDKRYQYIKMPKKMGFGDKVYKFAQDSELYQGDWVLLLEDDNFLYNENHLKNIYIHIQNNPQVNFINVDTGYGYGEIVIFEQQSNVALPETFLYQNLNDKQKEILQTKMKVVYKKDFLIQQDPFKADNHKADITAEVDYLKLYEAASMGYVGGIAHIFGVTPNARAKYLDFYNWITSSGMCCVNIDSQEKFYLILKQYYSEVSMCLNAFFDWGGNELAGALSYFYDDENYPIFLRRFAQIYKDKFQDKLYCYYEDFNKSLMTEIERDIAIENSKNIVIYGENSWRVQLEDFLVKKGKHILFVADDKKEGYKTYEDIIKEKENIDLVFISSGSPKIIYQMMQKLQFKKNRINVATLILRDENWKYNLN</sequence>
<gene>
    <name evidence="2" type="ORF">NCR95_03000</name>
</gene>
<dbReference type="PANTHER" id="PTHR43685">
    <property type="entry name" value="GLYCOSYLTRANSFERASE"/>
    <property type="match status" value="1"/>
</dbReference>
<dbReference type="Proteomes" id="UP001057522">
    <property type="component" value="Unassembled WGS sequence"/>
</dbReference>
<organism evidence="2 3">
    <name type="scientific">Helicobacter colisuis</name>
    <dbReference type="NCBI Taxonomy" id="2949739"/>
    <lineage>
        <taxon>Bacteria</taxon>
        <taxon>Pseudomonadati</taxon>
        <taxon>Campylobacterota</taxon>
        <taxon>Epsilonproteobacteria</taxon>
        <taxon>Campylobacterales</taxon>
        <taxon>Helicobacteraceae</taxon>
        <taxon>Helicobacter</taxon>
    </lineage>
</organism>
<dbReference type="CDD" id="cd00761">
    <property type="entry name" value="Glyco_tranf_GTA_type"/>
    <property type="match status" value="1"/>
</dbReference>
<dbReference type="Pfam" id="PF00535">
    <property type="entry name" value="Glycos_transf_2"/>
    <property type="match status" value="1"/>
</dbReference>